<feature type="domain" description="M23ase beta-sheet core" evidence="2">
    <location>
        <begin position="55"/>
        <end position="143"/>
    </location>
</feature>
<evidence type="ECO:0000313" key="5">
    <source>
        <dbReference type="Proteomes" id="UP001193081"/>
    </source>
</evidence>
<dbReference type="Gene3D" id="2.70.70.10">
    <property type="entry name" value="Glucose Permease (Domain IIA)"/>
    <property type="match status" value="1"/>
</dbReference>
<sequence>MLTPPGLLSEDAQRVLGPSISPQGDGSGELSLPWPTGETWALTGGPHIAVSGSVRNAIDFAGGSGRIVAARDGVAYYSSSCPNYIRIEHGGGWKTTYYHAINIAVGYGQTVSRGQFLGNISAQSGCGGSATGPHVHFATYLNNADKAIHGLDIGGWTVENGASAYVGCMIRVRDGSRQCSPNGQIYNDGAIGSGAPPNQPPNPPSLVSPADGARFASGGVTLTWSDNGDPDNKPRNYRDYAVVVYRDGIKVTESGWIDSTSWTANNLNAGSYEWSVVSGDGAVASNLPPRRRFTVGDAPLEILCDNRDGCFSKHESAGSWGVVQDSSTFNGHAYWTYNTQNQALDWGKWQPTLPFAGTYDVYVWYPALTSASSSVTYKVHHSGGDTNVAWNQAANAGRWNKLTSVQCGAGGSCYVQITDSTSEGTNSRRVGIDAVKFVLTATPQVSLSPLQVAHGVSQQQNASGFTPNGPLFLSIRLPNGAYHEENLQADTGGNFARLYTMPANAQIGAYTYRIQDVASGVWSNTVNYTVVASTYTISGRVTDANGNGLSDVTISDGTRMANTTSNGDYTISDVPAGSYTLTPSKDDFSFSPTSLSVTVNGDLTGRNFTATPLTFTISGRVTDANGNGLGSVTISDGTRMANTTSNGDYTISGVPVGSYTLTPSKSDFSFSPTSLSVTVNGDLT</sequence>
<keyword evidence="5" id="KW-1185">Reference proteome</keyword>
<feature type="non-terminal residue" evidence="4">
    <location>
        <position position="684"/>
    </location>
</feature>
<dbReference type="InterPro" id="IPR016047">
    <property type="entry name" value="M23ase_b-sheet_dom"/>
</dbReference>
<dbReference type="Proteomes" id="UP001193081">
    <property type="component" value="Unassembled WGS sequence"/>
</dbReference>
<dbReference type="Gene3D" id="2.60.40.1120">
    <property type="entry name" value="Carboxypeptidase-like, regulatory domain"/>
    <property type="match status" value="2"/>
</dbReference>
<dbReference type="Pfam" id="PF01551">
    <property type="entry name" value="Peptidase_M23"/>
    <property type="match status" value="1"/>
</dbReference>
<protein>
    <submittedName>
        <fullName evidence="4">Carboxypeptidase regulatory-like domain-containing protein</fullName>
    </submittedName>
</protein>
<dbReference type="SUPFAM" id="SSF49452">
    <property type="entry name" value="Starch-binding domain-like"/>
    <property type="match status" value="2"/>
</dbReference>
<dbReference type="PANTHER" id="PTHR21666:SF270">
    <property type="entry name" value="MUREIN HYDROLASE ACTIVATOR ENVC"/>
    <property type="match status" value="1"/>
</dbReference>
<dbReference type="PANTHER" id="PTHR21666">
    <property type="entry name" value="PEPTIDASE-RELATED"/>
    <property type="match status" value="1"/>
</dbReference>
<evidence type="ECO:0000259" key="3">
    <source>
        <dbReference type="Pfam" id="PF25275"/>
    </source>
</evidence>
<evidence type="ECO:0000259" key="2">
    <source>
        <dbReference type="Pfam" id="PF01551"/>
    </source>
</evidence>
<organism evidence="4 5">
    <name type="scientific">Candidatus Chloroploca mongolica</name>
    <dbReference type="NCBI Taxonomy" id="2528176"/>
    <lineage>
        <taxon>Bacteria</taxon>
        <taxon>Bacillati</taxon>
        <taxon>Chloroflexota</taxon>
        <taxon>Chloroflexia</taxon>
        <taxon>Chloroflexales</taxon>
        <taxon>Chloroflexineae</taxon>
        <taxon>Oscillochloridaceae</taxon>
        <taxon>Candidatus Chloroploca</taxon>
    </lineage>
</organism>
<feature type="domain" description="Golvesin/Xly CBD-like" evidence="3">
    <location>
        <begin position="304"/>
        <end position="438"/>
    </location>
</feature>
<dbReference type="InterPro" id="IPR013784">
    <property type="entry name" value="Carb-bd-like_fold"/>
</dbReference>
<dbReference type="Pfam" id="PF25275">
    <property type="entry name" value="Golvesin_C"/>
    <property type="match status" value="1"/>
</dbReference>
<dbReference type="SUPFAM" id="SSF51261">
    <property type="entry name" value="Duplicated hybrid motif"/>
    <property type="match status" value="1"/>
</dbReference>
<accession>A0ABS4DFR5</accession>
<dbReference type="RefSeq" id="WP_205712717.1">
    <property type="nucleotide sequence ID" value="NZ_SIJK02000062.1"/>
</dbReference>
<feature type="region of interest" description="Disordered" evidence="1">
    <location>
        <begin position="183"/>
        <end position="211"/>
    </location>
</feature>
<reference evidence="4 5" key="1">
    <citation type="submission" date="2021-03" db="EMBL/GenBank/DDBJ databases">
        <authorList>
            <person name="Grouzdev D.S."/>
        </authorList>
    </citation>
    <scope>NUCLEOTIDE SEQUENCE [LARGE SCALE GENOMIC DNA]</scope>
    <source>
        <strain evidence="4 5">M50-1</strain>
    </source>
</reference>
<dbReference type="CDD" id="cd12797">
    <property type="entry name" value="M23_peptidase"/>
    <property type="match status" value="1"/>
</dbReference>
<evidence type="ECO:0000313" key="4">
    <source>
        <dbReference type="EMBL" id="MBP1468267.1"/>
    </source>
</evidence>
<evidence type="ECO:0000256" key="1">
    <source>
        <dbReference type="SAM" id="MobiDB-lite"/>
    </source>
</evidence>
<feature type="compositionally biased region" description="Pro residues" evidence="1">
    <location>
        <begin position="197"/>
        <end position="206"/>
    </location>
</feature>
<dbReference type="InterPro" id="IPR050570">
    <property type="entry name" value="Cell_wall_metabolism_enzyme"/>
</dbReference>
<proteinExistence type="predicted"/>
<dbReference type="Pfam" id="PF13620">
    <property type="entry name" value="CarboxypepD_reg"/>
    <property type="match status" value="2"/>
</dbReference>
<gene>
    <name evidence="4" type="ORF">EYB53_021330</name>
</gene>
<dbReference type="InterPro" id="IPR011055">
    <property type="entry name" value="Dup_hybrid_motif"/>
</dbReference>
<dbReference type="InterPro" id="IPR033803">
    <property type="entry name" value="CBD-like_Golvesin-Xly"/>
</dbReference>
<comment type="caution">
    <text evidence="4">The sequence shown here is derived from an EMBL/GenBank/DDBJ whole genome shotgun (WGS) entry which is preliminary data.</text>
</comment>
<dbReference type="EMBL" id="SIJK02000062">
    <property type="protein sequence ID" value="MBP1468267.1"/>
    <property type="molecule type" value="Genomic_DNA"/>
</dbReference>
<name>A0ABS4DFR5_9CHLR</name>